<evidence type="ECO:0000313" key="2">
    <source>
        <dbReference type="EMBL" id="MFB9992736.1"/>
    </source>
</evidence>
<protein>
    <submittedName>
        <fullName evidence="2">SDR family oxidoreductase</fullName>
    </submittedName>
</protein>
<organism evidence="2 3">
    <name type="scientific">Deinococcus oregonensis</name>
    <dbReference type="NCBI Taxonomy" id="1805970"/>
    <lineage>
        <taxon>Bacteria</taxon>
        <taxon>Thermotogati</taxon>
        <taxon>Deinococcota</taxon>
        <taxon>Deinococci</taxon>
        <taxon>Deinococcales</taxon>
        <taxon>Deinococcaceae</taxon>
        <taxon>Deinococcus</taxon>
    </lineage>
</organism>
<dbReference type="SUPFAM" id="SSF51735">
    <property type="entry name" value="NAD(P)-binding Rossmann-fold domains"/>
    <property type="match status" value="1"/>
</dbReference>
<proteinExistence type="predicted"/>
<dbReference type="Gene3D" id="3.40.50.720">
    <property type="entry name" value="NAD(P)-binding Rossmann-like Domain"/>
    <property type="match status" value="1"/>
</dbReference>
<dbReference type="Proteomes" id="UP001589733">
    <property type="component" value="Unassembled WGS sequence"/>
</dbReference>
<comment type="caution">
    <text evidence="2">The sequence shown here is derived from an EMBL/GenBank/DDBJ whole genome shotgun (WGS) entry which is preliminary data.</text>
</comment>
<sequence length="217" mass="22366">MTSTSEPAPKLTLAILGAAGGVGRRLAAQASAAGHQVRGLVRREEQADRLRLHGAEPVMGDLTGNWGAVLDGADAVVWAAGAGASGAFEAIDRDALIAVVDVLKDRGPRRLIVVSSMGVDRPEQMPPFLSAVLRVKAVSDAHVQASGLDYTIVRPGGLTDAPGTGQIQIGMPAPRGMIARDDVAHIVLACLSLPQTIQKTFEVVGGETSIAEALGKV</sequence>
<dbReference type="Pfam" id="PF13460">
    <property type="entry name" value="NAD_binding_10"/>
    <property type="match status" value="1"/>
</dbReference>
<dbReference type="EMBL" id="JBHLYR010000038">
    <property type="protein sequence ID" value="MFB9992736.1"/>
    <property type="molecule type" value="Genomic_DNA"/>
</dbReference>
<evidence type="ECO:0000313" key="3">
    <source>
        <dbReference type="Proteomes" id="UP001589733"/>
    </source>
</evidence>
<dbReference type="PANTHER" id="PTHR15020:SF50">
    <property type="entry name" value="UPF0659 PROTEIN YMR090W"/>
    <property type="match status" value="1"/>
</dbReference>
<feature type="domain" description="NAD(P)-binding" evidence="1">
    <location>
        <begin position="17"/>
        <end position="192"/>
    </location>
</feature>
<accession>A0ABV6B2S4</accession>
<dbReference type="InterPro" id="IPR036291">
    <property type="entry name" value="NAD(P)-bd_dom_sf"/>
</dbReference>
<reference evidence="2 3" key="1">
    <citation type="submission" date="2024-09" db="EMBL/GenBank/DDBJ databases">
        <authorList>
            <person name="Sun Q."/>
            <person name="Mori K."/>
        </authorList>
    </citation>
    <scope>NUCLEOTIDE SEQUENCE [LARGE SCALE GENOMIC DNA]</scope>
    <source>
        <strain evidence="2 3">JCM 13503</strain>
    </source>
</reference>
<dbReference type="InterPro" id="IPR016040">
    <property type="entry name" value="NAD(P)-bd_dom"/>
</dbReference>
<dbReference type="PANTHER" id="PTHR15020">
    <property type="entry name" value="FLAVIN REDUCTASE-RELATED"/>
    <property type="match status" value="1"/>
</dbReference>
<name>A0ABV6B2S4_9DEIO</name>
<evidence type="ECO:0000259" key="1">
    <source>
        <dbReference type="Pfam" id="PF13460"/>
    </source>
</evidence>
<keyword evidence="3" id="KW-1185">Reference proteome</keyword>
<dbReference type="RefSeq" id="WP_380010210.1">
    <property type="nucleotide sequence ID" value="NZ_JBHLYR010000038.1"/>
</dbReference>
<gene>
    <name evidence="2" type="ORF">ACFFLM_12230</name>
</gene>
<dbReference type="CDD" id="cd05243">
    <property type="entry name" value="SDR_a5"/>
    <property type="match status" value="1"/>
</dbReference>